<proteinExistence type="predicted"/>
<sequence>MKMEKTKGVRQKVLHPATKKVAPDGGWAWMVCLGVSLVNFSTRSLEPSFGLLFKDLLDDLNVHTTGASFIASTLDSVVNFSGFFVGPVIKTFSYRKVCFVGSMICALGLLFTAPANSMGHILATYSIIGGFGVGLASSSSFVSLNHYFSKKRGQAVGLSMAGTGFGLMVMPQLVNLLLGEFGFRWSVVILGALAFHAVLGSCLLQPVKRHLIDVPVDCELQPVKEMECIHESDEEAEDKFEINPLVSYPMPKLKAQNSYTNVNHPSVRTIGLPRAKTCDKPLQDFENNARIYPVLTTAASVGVMPRVTSSGSMSEAARRRKVSVISNISNMDFTGSYLQLYLDTADDDAIQMKAIKKPEPVEEKQKGVFGFFRKFIALMDLDLLKDWSFLNLLLGLSLFWSGELQFRMLTPFFIRNLGYNMNDTAFCLSMTAISDILVRLILPPIFDRTTISKKMIFFVSSFFLATTRSVLAEQTEWIPLMIWLSICGFFRGMCLSNFTLTISEYCPLEKLPAAFGLHMVSKGVFVVAIGPLIGYVRDYTGSFSICIHVQNALIMSCVLVWGIEYALALTRRRKIVQI</sequence>
<evidence type="ECO:0000313" key="2">
    <source>
        <dbReference type="Proteomes" id="UP000824533"/>
    </source>
</evidence>
<reference evidence="1 2" key="1">
    <citation type="journal article" date="2021" name="Front. Genet.">
        <title>Chromosome-Level Genome Assembly Reveals Significant Gene Expansion in the Toll and IMD Signaling Pathways of Dendrolimus kikuchii.</title>
        <authorList>
            <person name="Zhou J."/>
            <person name="Wu P."/>
            <person name="Xiong Z."/>
            <person name="Liu N."/>
            <person name="Zhao N."/>
            <person name="Ji M."/>
            <person name="Qiu Y."/>
            <person name="Yang B."/>
        </authorList>
    </citation>
    <scope>NUCLEOTIDE SEQUENCE [LARGE SCALE GENOMIC DNA]</scope>
    <source>
        <strain evidence="1">Ann1</strain>
    </source>
</reference>
<keyword evidence="2" id="KW-1185">Reference proteome</keyword>
<dbReference type="Proteomes" id="UP000824533">
    <property type="component" value="Linkage Group LG08"/>
</dbReference>
<accession>A0ACC1D678</accession>
<organism evidence="1 2">
    <name type="scientific">Dendrolimus kikuchii</name>
    <dbReference type="NCBI Taxonomy" id="765133"/>
    <lineage>
        <taxon>Eukaryota</taxon>
        <taxon>Metazoa</taxon>
        <taxon>Ecdysozoa</taxon>
        <taxon>Arthropoda</taxon>
        <taxon>Hexapoda</taxon>
        <taxon>Insecta</taxon>
        <taxon>Pterygota</taxon>
        <taxon>Neoptera</taxon>
        <taxon>Endopterygota</taxon>
        <taxon>Lepidoptera</taxon>
        <taxon>Glossata</taxon>
        <taxon>Ditrysia</taxon>
        <taxon>Bombycoidea</taxon>
        <taxon>Lasiocampidae</taxon>
        <taxon>Dendrolimus</taxon>
    </lineage>
</organism>
<name>A0ACC1D678_9NEOP</name>
<dbReference type="EMBL" id="CM034394">
    <property type="protein sequence ID" value="KAJ0179464.1"/>
    <property type="molecule type" value="Genomic_DNA"/>
</dbReference>
<comment type="caution">
    <text evidence="1">The sequence shown here is derived from an EMBL/GenBank/DDBJ whole genome shotgun (WGS) entry which is preliminary data.</text>
</comment>
<gene>
    <name evidence="1" type="ORF">K1T71_005176</name>
</gene>
<evidence type="ECO:0000313" key="1">
    <source>
        <dbReference type="EMBL" id="KAJ0179464.1"/>
    </source>
</evidence>
<protein>
    <submittedName>
        <fullName evidence="1">Uncharacterized protein</fullName>
    </submittedName>
</protein>